<organism evidence="2 3">
    <name type="scientific">Bemisia tabaci</name>
    <name type="common">Sweetpotato whitefly</name>
    <name type="synonym">Aleurodes tabaci</name>
    <dbReference type="NCBI Taxonomy" id="7038"/>
    <lineage>
        <taxon>Eukaryota</taxon>
        <taxon>Metazoa</taxon>
        <taxon>Ecdysozoa</taxon>
        <taxon>Arthropoda</taxon>
        <taxon>Hexapoda</taxon>
        <taxon>Insecta</taxon>
        <taxon>Pterygota</taxon>
        <taxon>Neoptera</taxon>
        <taxon>Paraneoptera</taxon>
        <taxon>Hemiptera</taxon>
        <taxon>Sternorrhyncha</taxon>
        <taxon>Aleyrodoidea</taxon>
        <taxon>Aleyrodidae</taxon>
        <taxon>Aleyrodinae</taxon>
        <taxon>Bemisia</taxon>
    </lineage>
</organism>
<reference evidence="2" key="1">
    <citation type="submission" date="2021-12" db="EMBL/GenBank/DDBJ databases">
        <authorList>
            <person name="King R."/>
        </authorList>
    </citation>
    <scope>NUCLEOTIDE SEQUENCE</scope>
</reference>
<dbReference type="Proteomes" id="UP001152759">
    <property type="component" value="Chromosome 1"/>
</dbReference>
<gene>
    <name evidence="2" type="ORF">BEMITA_LOCUS1133</name>
</gene>
<feature type="region of interest" description="Disordered" evidence="1">
    <location>
        <begin position="51"/>
        <end position="93"/>
    </location>
</feature>
<evidence type="ECO:0000313" key="3">
    <source>
        <dbReference type="Proteomes" id="UP001152759"/>
    </source>
</evidence>
<name>A0A9P0A0E9_BEMTA</name>
<dbReference type="AlphaFoldDB" id="A0A9P0A0E9"/>
<proteinExistence type="predicted"/>
<evidence type="ECO:0000256" key="1">
    <source>
        <dbReference type="SAM" id="MobiDB-lite"/>
    </source>
</evidence>
<sequence>MSQASLPNFGMFAKRNIQHVVQHPSSRAATNIKQEEISSFERSSHFYERSRESEASYLRRSTSTYHVSPPDTLRGRTRDRIYRNGPYTPIIER</sequence>
<feature type="compositionally biased region" description="Basic and acidic residues" evidence="1">
    <location>
        <begin position="73"/>
        <end position="82"/>
    </location>
</feature>
<protein>
    <submittedName>
        <fullName evidence="2">Uncharacterized protein</fullName>
    </submittedName>
</protein>
<keyword evidence="3" id="KW-1185">Reference proteome</keyword>
<evidence type="ECO:0000313" key="2">
    <source>
        <dbReference type="EMBL" id="CAH0381486.1"/>
    </source>
</evidence>
<dbReference type="EMBL" id="OU963862">
    <property type="protein sequence ID" value="CAH0381486.1"/>
    <property type="molecule type" value="Genomic_DNA"/>
</dbReference>
<accession>A0A9P0A0E9</accession>